<keyword evidence="1" id="KW-0472">Membrane</keyword>
<protein>
    <submittedName>
        <fullName evidence="2">Membrane protein YeaQ/YmgE (Transglycosylase-associated protein family)</fullName>
    </submittedName>
</protein>
<organism evidence="2 3">
    <name type="scientific">Variovorax soli</name>
    <dbReference type="NCBI Taxonomy" id="376815"/>
    <lineage>
        <taxon>Bacteria</taxon>
        <taxon>Pseudomonadati</taxon>
        <taxon>Pseudomonadota</taxon>
        <taxon>Betaproteobacteria</taxon>
        <taxon>Burkholderiales</taxon>
        <taxon>Comamonadaceae</taxon>
        <taxon>Variovorax</taxon>
    </lineage>
</organism>
<feature type="transmembrane region" description="Helical" evidence="1">
    <location>
        <begin position="59"/>
        <end position="83"/>
    </location>
</feature>
<keyword evidence="3" id="KW-1185">Reference proteome</keyword>
<keyword evidence="1" id="KW-1133">Transmembrane helix</keyword>
<dbReference type="EMBL" id="JAVDRF010000001">
    <property type="protein sequence ID" value="MDR6534403.1"/>
    <property type="molecule type" value="Genomic_DNA"/>
</dbReference>
<feature type="transmembrane region" description="Helical" evidence="1">
    <location>
        <begin position="103"/>
        <end position="126"/>
    </location>
</feature>
<proteinExistence type="predicted"/>
<evidence type="ECO:0000313" key="2">
    <source>
        <dbReference type="EMBL" id="MDR6534403.1"/>
    </source>
</evidence>
<dbReference type="RefSeq" id="WP_309897798.1">
    <property type="nucleotide sequence ID" value="NZ_JAVDRF010000001.1"/>
</dbReference>
<name>A0ABU1N7Q9_9BURK</name>
<accession>A0ABU1N7Q9</accession>
<feature type="transmembrane region" description="Helical" evidence="1">
    <location>
        <begin position="33"/>
        <end position="52"/>
    </location>
</feature>
<reference evidence="2 3" key="1">
    <citation type="submission" date="2023-07" db="EMBL/GenBank/DDBJ databases">
        <title>Sorghum-associated microbial communities from plants grown in Nebraska, USA.</title>
        <authorList>
            <person name="Schachtman D."/>
        </authorList>
    </citation>
    <scope>NUCLEOTIDE SEQUENCE [LARGE SCALE GENOMIC DNA]</scope>
    <source>
        <strain evidence="2 3">DS1781</strain>
    </source>
</reference>
<sequence>MRKFFLIRTLFGTCCFAADEKWRRALLRGPWVILLALLSASMAFTAASGVAARMGFAAFFMAVEFGIVGAFVAHAAFVSWCSMTNKVSRRLARAANDASVESISWRVFGIFLIAAASGVHLLLIAARS</sequence>
<comment type="caution">
    <text evidence="2">The sequence shown here is derived from an EMBL/GenBank/DDBJ whole genome shotgun (WGS) entry which is preliminary data.</text>
</comment>
<dbReference type="Proteomes" id="UP001184230">
    <property type="component" value="Unassembled WGS sequence"/>
</dbReference>
<evidence type="ECO:0000256" key="1">
    <source>
        <dbReference type="SAM" id="Phobius"/>
    </source>
</evidence>
<gene>
    <name evidence="2" type="ORF">J2739_000163</name>
</gene>
<keyword evidence="1" id="KW-0812">Transmembrane</keyword>
<evidence type="ECO:0000313" key="3">
    <source>
        <dbReference type="Proteomes" id="UP001184230"/>
    </source>
</evidence>